<proteinExistence type="predicted"/>
<dbReference type="EMBL" id="QGDJ01000001">
    <property type="protein sequence ID" value="PWJ22499.1"/>
    <property type="molecule type" value="Genomic_DNA"/>
</dbReference>
<reference evidence="2 4" key="2">
    <citation type="submission" date="2018-03" db="EMBL/GenBank/DDBJ databases">
        <title>Genomic Encyclopedia of Archaeal and Bacterial Type Strains, Phase II (KMG-II): from individual species to whole genera.</title>
        <authorList>
            <person name="Goeker M."/>
        </authorList>
    </citation>
    <scope>NUCLEOTIDE SEQUENCE [LARGE SCALE GENOMIC DNA]</scope>
    <source>
        <strain evidence="2 4">DSM 25227</strain>
    </source>
</reference>
<dbReference type="Proteomes" id="UP000251571">
    <property type="component" value="Unassembled WGS sequence"/>
</dbReference>
<dbReference type="Gene3D" id="3.50.70.20">
    <property type="entry name" value="Cytochrome P460"/>
    <property type="match status" value="1"/>
</dbReference>
<evidence type="ECO:0008006" key="6">
    <source>
        <dbReference type="Google" id="ProtNLM"/>
    </source>
</evidence>
<dbReference type="CDD" id="cd20716">
    <property type="entry name" value="cyt_P460_fam"/>
    <property type="match status" value="1"/>
</dbReference>
<accession>A0A2Y9A994</accession>
<dbReference type="OrthoDB" id="34396at2"/>
<protein>
    <recommendedName>
        <fullName evidence="6">Cytochrome P460</fullName>
    </recommendedName>
</protein>
<sequence length="191" mass="21164">MRRLSMPALAAVLFSFPVSAQEAPTCALPADRYDMTAEQIDAMYDCMSDYMIQGYQAEGDEIAMAYRGWTQASIRPAVAGVHGERFLNTFVNDVGAEQYLRFEEGDFEMPVGSILAKEMIGIRDNGDARRAPLLIMTKVDDAPETDGWRYSGVQPTGQALRVSQSFCHDCHVNFDASDSMGYPVEEVRAPN</sequence>
<dbReference type="EMBL" id="UETC01000001">
    <property type="protein sequence ID" value="SSA38777.1"/>
    <property type="molecule type" value="Genomic_DNA"/>
</dbReference>
<dbReference type="RefSeq" id="WP_109563047.1">
    <property type="nucleotide sequence ID" value="NZ_QGDJ01000001.1"/>
</dbReference>
<organism evidence="3 5">
    <name type="scientific">Jannaschia seohaensis</name>
    <dbReference type="NCBI Taxonomy" id="475081"/>
    <lineage>
        <taxon>Bacteria</taxon>
        <taxon>Pseudomonadati</taxon>
        <taxon>Pseudomonadota</taxon>
        <taxon>Alphaproteobacteria</taxon>
        <taxon>Rhodobacterales</taxon>
        <taxon>Roseobacteraceae</taxon>
        <taxon>Jannaschia</taxon>
    </lineage>
</organism>
<dbReference type="InterPro" id="IPR038142">
    <property type="entry name" value="Cytochrome_P460_sp"/>
</dbReference>
<feature type="signal peptide" evidence="1">
    <location>
        <begin position="1"/>
        <end position="20"/>
    </location>
</feature>
<evidence type="ECO:0000313" key="3">
    <source>
        <dbReference type="EMBL" id="SSA38777.1"/>
    </source>
</evidence>
<evidence type="ECO:0000313" key="4">
    <source>
        <dbReference type="Proteomes" id="UP000245839"/>
    </source>
</evidence>
<feature type="chain" id="PRO_5033776228" description="Cytochrome P460" evidence="1">
    <location>
        <begin position="21"/>
        <end position="191"/>
    </location>
</feature>
<keyword evidence="1" id="KW-0732">Signal</keyword>
<dbReference type="Proteomes" id="UP000245839">
    <property type="component" value="Unassembled WGS sequence"/>
</dbReference>
<keyword evidence="4" id="KW-1185">Reference proteome</keyword>
<reference evidence="3 5" key="1">
    <citation type="submission" date="2016-10" db="EMBL/GenBank/DDBJ databases">
        <authorList>
            <person name="Cai Z."/>
        </authorList>
    </citation>
    <scope>NUCLEOTIDE SEQUENCE [LARGE SCALE GENOMIC DNA]</scope>
    <source>
        <strain evidence="3 5">DSM 25227</strain>
    </source>
</reference>
<evidence type="ECO:0000313" key="5">
    <source>
        <dbReference type="Proteomes" id="UP000251571"/>
    </source>
</evidence>
<dbReference type="AlphaFoldDB" id="A0A2Y9A994"/>
<evidence type="ECO:0000256" key="1">
    <source>
        <dbReference type="SAM" id="SignalP"/>
    </source>
</evidence>
<name>A0A2Y9A994_9RHOB</name>
<gene>
    <name evidence="2" type="ORF">BCF38_101913</name>
    <name evidence="3" type="ORF">SAMN05421539_101913</name>
</gene>
<evidence type="ECO:0000313" key="2">
    <source>
        <dbReference type="EMBL" id="PWJ22499.1"/>
    </source>
</evidence>